<accession>A0A024HCG4</accession>
<evidence type="ECO:0000313" key="3">
    <source>
        <dbReference type="Proteomes" id="UP000025241"/>
    </source>
</evidence>
<sequence length="101" mass="11122">MQSVEQIKHSSSVADWAEQRLARAHNFLQQPDMSAAQVAASAGPRTLLSRQARLCTEQRPERTGSGPGCRERGGGILWITPRTLGRRAQPMPFSARKEKAP</sequence>
<name>A0A024HCG4_PSEKB</name>
<reference evidence="2 3" key="1">
    <citation type="submission" date="2013-03" db="EMBL/GenBank/DDBJ databases">
        <authorList>
            <person name="Linke B."/>
        </authorList>
    </citation>
    <scope>NUCLEOTIDE SEQUENCE [LARGE SCALE GENOMIC DNA]</scope>
    <source>
        <strain evidence="2 3">B13</strain>
    </source>
</reference>
<dbReference type="EMBL" id="HG322950">
    <property type="protein sequence ID" value="CDF82760.1"/>
    <property type="molecule type" value="Genomic_DNA"/>
</dbReference>
<keyword evidence="3" id="KW-1185">Reference proteome</keyword>
<dbReference type="RefSeq" id="WP_043250191.1">
    <property type="nucleotide sequence ID" value="NZ_HG322950.1"/>
</dbReference>
<reference evidence="2 3" key="2">
    <citation type="submission" date="2014-05" db="EMBL/GenBank/DDBJ databases">
        <title>Genome sequence of the 3-chlorobenzoate degrading bacterium Pseudomonas knackmussii B13 shows multiple evidence for horizontal gene transfer.</title>
        <authorList>
            <person name="Miyazaki R."/>
            <person name="Bertelli C."/>
            <person name="Falquet L."/>
            <person name="Robinson-Rechavi M."/>
            <person name="Gharib W."/>
            <person name="Roy S."/>
            <person name="Van der Meer J.R."/>
        </authorList>
    </citation>
    <scope>NUCLEOTIDE SEQUENCE [LARGE SCALE GENOMIC DNA]</scope>
    <source>
        <strain evidence="2 3">B13</strain>
    </source>
</reference>
<evidence type="ECO:0000256" key="1">
    <source>
        <dbReference type="SAM" id="MobiDB-lite"/>
    </source>
</evidence>
<gene>
    <name evidence="2" type="ORF">PKB_1398</name>
</gene>
<dbReference type="KEGG" id="pkc:PKB_1398"/>
<proteinExistence type="predicted"/>
<evidence type="ECO:0000313" key="2">
    <source>
        <dbReference type="EMBL" id="CDF82760.1"/>
    </source>
</evidence>
<dbReference type="HOGENOM" id="CLU_2289172_0_0_6"/>
<organism evidence="2 3">
    <name type="scientific">Pseudomonas knackmussii (strain DSM 6978 / CCUG 54928 / LMG 23759 / B13)</name>
    <dbReference type="NCBI Taxonomy" id="1301098"/>
    <lineage>
        <taxon>Bacteria</taxon>
        <taxon>Pseudomonadati</taxon>
        <taxon>Pseudomonadota</taxon>
        <taxon>Gammaproteobacteria</taxon>
        <taxon>Pseudomonadales</taxon>
        <taxon>Pseudomonadaceae</taxon>
        <taxon>Pseudomonas</taxon>
    </lineage>
</organism>
<dbReference type="AlphaFoldDB" id="A0A024HCG4"/>
<protein>
    <submittedName>
        <fullName evidence="2">Uncharacterized protein</fullName>
    </submittedName>
</protein>
<dbReference type="Proteomes" id="UP000025241">
    <property type="component" value="Chromosome I"/>
</dbReference>
<feature type="region of interest" description="Disordered" evidence="1">
    <location>
        <begin position="51"/>
        <end position="101"/>
    </location>
</feature>